<evidence type="ECO:0000256" key="5">
    <source>
        <dbReference type="ARBA" id="ARBA00008391"/>
    </source>
</evidence>
<dbReference type="Proteomes" id="UP000183922">
    <property type="component" value="Unassembled WGS sequence"/>
</dbReference>
<proteinExistence type="inferred from homology"/>
<protein>
    <recommendedName>
        <fullName evidence="6 11">Adenine phosphoribosyltransferase</fullName>
        <shortName evidence="11">APRT</shortName>
        <ecNumber evidence="6 11">2.4.2.7</ecNumber>
    </recommendedName>
</protein>
<evidence type="ECO:0000256" key="6">
    <source>
        <dbReference type="ARBA" id="ARBA00011893"/>
    </source>
</evidence>
<comment type="caution">
    <text evidence="13">The sequence shown here is derived from an EMBL/GenBank/DDBJ whole genome shotgun (WGS) entry which is preliminary data.</text>
</comment>
<dbReference type="EMBL" id="MNYR01000014">
    <property type="protein sequence ID" value="OIP56486.1"/>
    <property type="molecule type" value="Genomic_DNA"/>
</dbReference>
<dbReference type="GO" id="GO:0006168">
    <property type="term" value="P:adenine salvage"/>
    <property type="evidence" value="ECO:0007669"/>
    <property type="project" value="InterPro"/>
</dbReference>
<dbReference type="NCBIfam" id="TIGR01090">
    <property type="entry name" value="apt"/>
    <property type="match status" value="1"/>
</dbReference>
<evidence type="ECO:0000256" key="8">
    <source>
        <dbReference type="ARBA" id="ARBA00022676"/>
    </source>
</evidence>
<evidence type="ECO:0000256" key="7">
    <source>
        <dbReference type="ARBA" id="ARBA00022490"/>
    </source>
</evidence>
<comment type="catalytic activity">
    <reaction evidence="1 11">
        <text>AMP + diphosphate = 5-phospho-alpha-D-ribose 1-diphosphate + adenine</text>
        <dbReference type="Rhea" id="RHEA:16609"/>
        <dbReference type="ChEBI" id="CHEBI:16708"/>
        <dbReference type="ChEBI" id="CHEBI:33019"/>
        <dbReference type="ChEBI" id="CHEBI:58017"/>
        <dbReference type="ChEBI" id="CHEBI:456215"/>
        <dbReference type="EC" id="2.4.2.7"/>
    </reaction>
</comment>
<dbReference type="FunFam" id="3.40.50.2020:FF:000021">
    <property type="entry name" value="Adenine phosphoribosyltransferase"/>
    <property type="match status" value="1"/>
</dbReference>
<evidence type="ECO:0000256" key="3">
    <source>
        <dbReference type="ARBA" id="ARBA00004496"/>
    </source>
</evidence>
<dbReference type="PANTHER" id="PTHR32315">
    <property type="entry name" value="ADENINE PHOSPHORIBOSYLTRANSFERASE"/>
    <property type="match status" value="1"/>
</dbReference>
<dbReference type="PANTHER" id="PTHR32315:SF3">
    <property type="entry name" value="ADENINE PHOSPHORIBOSYLTRANSFERASE"/>
    <property type="match status" value="1"/>
</dbReference>
<organism evidence="13 14">
    <name type="scientific">Candidatus Kuenenbacteria bacterium CG2_30_39_24</name>
    <dbReference type="NCBI Taxonomy" id="1805236"/>
    <lineage>
        <taxon>Bacteria</taxon>
        <taxon>Candidatus Kueneniibacteriota</taxon>
    </lineage>
</organism>
<evidence type="ECO:0000256" key="11">
    <source>
        <dbReference type="HAMAP-Rule" id="MF_00004"/>
    </source>
</evidence>
<dbReference type="InterPro" id="IPR000836">
    <property type="entry name" value="PRTase_dom"/>
</dbReference>
<name>A0A1J5FLK4_9BACT</name>
<dbReference type="Gene3D" id="3.40.50.2020">
    <property type="match status" value="1"/>
</dbReference>
<evidence type="ECO:0000259" key="12">
    <source>
        <dbReference type="Pfam" id="PF00156"/>
    </source>
</evidence>
<evidence type="ECO:0000313" key="14">
    <source>
        <dbReference type="Proteomes" id="UP000183922"/>
    </source>
</evidence>
<dbReference type="InterPro" id="IPR029057">
    <property type="entry name" value="PRTase-like"/>
</dbReference>
<accession>A0A1J5FLK4</accession>
<keyword evidence="10 11" id="KW-0660">Purine salvage</keyword>
<evidence type="ECO:0000256" key="10">
    <source>
        <dbReference type="ARBA" id="ARBA00022726"/>
    </source>
</evidence>
<keyword evidence="7 11" id="KW-0963">Cytoplasm</keyword>
<dbReference type="SUPFAM" id="SSF53271">
    <property type="entry name" value="PRTase-like"/>
    <property type="match status" value="1"/>
</dbReference>
<dbReference type="NCBIfam" id="NF002636">
    <property type="entry name" value="PRK02304.1-5"/>
    <property type="match status" value="1"/>
</dbReference>
<evidence type="ECO:0000313" key="13">
    <source>
        <dbReference type="EMBL" id="OIP56486.1"/>
    </source>
</evidence>
<dbReference type="EC" id="2.4.2.7" evidence="6 11"/>
<dbReference type="CDD" id="cd06223">
    <property type="entry name" value="PRTases_typeI"/>
    <property type="match status" value="1"/>
</dbReference>
<dbReference type="InterPro" id="IPR050054">
    <property type="entry name" value="UPRTase/APRTase"/>
</dbReference>
<dbReference type="NCBIfam" id="NF002634">
    <property type="entry name" value="PRK02304.1-3"/>
    <property type="match status" value="1"/>
</dbReference>
<dbReference type="HAMAP" id="MF_00004">
    <property type="entry name" value="Aden_phosphoribosyltr"/>
    <property type="match status" value="1"/>
</dbReference>
<dbReference type="GO" id="GO:0005737">
    <property type="term" value="C:cytoplasm"/>
    <property type="evidence" value="ECO:0007669"/>
    <property type="project" value="UniProtKB-SubCell"/>
</dbReference>
<dbReference type="InterPro" id="IPR005764">
    <property type="entry name" value="Ade_phspho_trans"/>
</dbReference>
<comment type="function">
    <text evidence="2 11">Catalyzes a salvage reaction resulting in the formation of AMP, that is energically less costly than de novo synthesis.</text>
</comment>
<dbReference type="STRING" id="1805236.AUK13_00940"/>
<comment type="subcellular location">
    <subcellularLocation>
        <location evidence="3 11">Cytoplasm</location>
    </subcellularLocation>
</comment>
<dbReference type="GO" id="GO:0002055">
    <property type="term" value="F:adenine binding"/>
    <property type="evidence" value="ECO:0007669"/>
    <property type="project" value="TreeGrafter"/>
</dbReference>
<keyword evidence="8 11" id="KW-0328">Glycosyltransferase</keyword>
<dbReference type="GO" id="GO:0044209">
    <property type="term" value="P:AMP salvage"/>
    <property type="evidence" value="ECO:0007669"/>
    <property type="project" value="UniProtKB-UniRule"/>
</dbReference>
<reference evidence="13 14" key="1">
    <citation type="journal article" date="2016" name="Environ. Microbiol.">
        <title>Genomic resolution of a cold subsurface aquifer community provides metabolic insights for novel microbes adapted to high CO concentrations.</title>
        <authorList>
            <person name="Probst A.J."/>
            <person name="Castelle C.J."/>
            <person name="Singh A."/>
            <person name="Brown C.T."/>
            <person name="Anantharaman K."/>
            <person name="Sharon I."/>
            <person name="Hug L.A."/>
            <person name="Burstein D."/>
            <person name="Emerson J.B."/>
            <person name="Thomas B.C."/>
            <person name="Banfield J.F."/>
        </authorList>
    </citation>
    <scope>NUCLEOTIDE SEQUENCE [LARGE SCALE GENOMIC DNA]</scope>
    <source>
        <strain evidence="13">CG2_30_39_24</strain>
    </source>
</reference>
<gene>
    <name evidence="11" type="primary">apt</name>
    <name evidence="13" type="ORF">AUK13_00940</name>
</gene>
<feature type="domain" description="Phosphoribosyltransferase" evidence="12">
    <location>
        <begin position="36"/>
        <end position="149"/>
    </location>
</feature>
<dbReference type="Pfam" id="PF00156">
    <property type="entry name" value="Pribosyltran"/>
    <property type="match status" value="1"/>
</dbReference>
<dbReference type="GO" id="GO:0006166">
    <property type="term" value="P:purine ribonucleoside salvage"/>
    <property type="evidence" value="ECO:0007669"/>
    <property type="project" value="UniProtKB-UniRule"/>
</dbReference>
<evidence type="ECO:0000256" key="2">
    <source>
        <dbReference type="ARBA" id="ARBA00003968"/>
    </source>
</evidence>
<dbReference type="AlphaFoldDB" id="A0A1J5FLK4"/>
<comment type="similarity">
    <text evidence="5 11">Belongs to the purine/pyrimidine phosphoribosyltransferase family.</text>
</comment>
<dbReference type="GO" id="GO:0016208">
    <property type="term" value="F:AMP binding"/>
    <property type="evidence" value="ECO:0007669"/>
    <property type="project" value="TreeGrafter"/>
</dbReference>
<sequence length="176" mass="19512">MDLDQFIRKVPNWPKEGILFYDVTTLFENKEVFAYLVQELIKPFATQKVDKVVGIDARGFVLAGVVGYRLGAGVSLVRKKGKLPHKTIQESYTLEYASETIEMHEDTLRKGEKILIIDDLIATGGTLQAAAKLVERLGGKIVGIAVVVDLPFLGGSAKLKKYKVHSLISYYGEQVI</sequence>
<evidence type="ECO:0000256" key="1">
    <source>
        <dbReference type="ARBA" id="ARBA00000868"/>
    </source>
</evidence>
<dbReference type="GO" id="GO:0003999">
    <property type="term" value="F:adenine phosphoribosyltransferase activity"/>
    <property type="evidence" value="ECO:0007669"/>
    <property type="project" value="UniProtKB-UniRule"/>
</dbReference>
<keyword evidence="9 11" id="KW-0808">Transferase</keyword>
<dbReference type="UniPathway" id="UPA00588">
    <property type="reaction ID" value="UER00646"/>
</dbReference>
<evidence type="ECO:0000256" key="4">
    <source>
        <dbReference type="ARBA" id="ARBA00004659"/>
    </source>
</evidence>
<comment type="subunit">
    <text evidence="11">Homodimer.</text>
</comment>
<evidence type="ECO:0000256" key="9">
    <source>
        <dbReference type="ARBA" id="ARBA00022679"/>
    </source>
</evidence>
<comment type="pathway">
    <text evidence="4 11">Purine metabolism; AMP biosynthesis via salvage pathway; AMP from adenine: step 1/1.</text>
</comment>